<dbReference type="Gene3D" id="3.40.50.150">
    <property type="entry name" value="Vaccinia Virus protein VP39"/>
    <property type="match status" value="1"/>
</dbReference>
<gene>
    <name evidence="3" type="ORF">GCM10010954_16670</name>
</gene>
<dbReference type="EMBL" id="BMEL01000002">
    <property type="protein sequence ID" value="GGF18561.1"/>
    <property type="molecule type" value="Genomic_DNA"/>
</dbReference>
<dbReference type="AlphaFoldDB" id="A0A917B347"/>
<dbReference type="Pfam" id="PF13649">
    <property type="entry name" value="Methyltransf_25"/>
    <property type="match status" value="1"/>
</dbReference>
<sequence>MSKNQWDERFAEEGFVYGTKVNEFIRQHAGILPANAKVTCFAEGEGRNAVYLAGQGHKVTAYDQSQIGLDKMSELAREQGVEVTPVQADLTKDEVGTLSSDAAVMVFGHVPKSGQPFLMKSIFTSVKPGGYILFEVYSEEQLEYGTGGPPSKDLLYDPADVLHWIEGCKVLHFYYGEAVRHEGDRHTGLGHVIQVVAQKP</sequence>
<organism evidence="3 4">
    <name type="scientific">Halobacillus andaensis</name>
    <dbReference type="NCBI Taxonomy" id="1176239"/>
    <lineage>
        <taxon>Bacteria</taxon>
        <taxon>Bacillati</taxon>
        <taxon>Bacillota</taxon>
        <taxon>Bacilli</taxon>
        <taxon>Bacillales</taxon>
        <taxon>Bacillaceae</taxon>
        <taxon>Halobacillus</taxon>
    </lineage>
</organism>
<keyword evidence="4" id="KW-1185">Reference proteome</keyword>
<protein>
    <submittedName>
        <fullName evidence="3">Methyltransferase</fullName>
    </submittedName>
</protein>
<accession>A0A917B347</accession>
<evidence type="ECO:0000256" key="1">
    <source>
        <dbReference type="ARBA" id="ARBA00022679"/>
    </source>
</evidence>
<evidence type="ECO:0000313" key="3">
    <source>
        <dbReference type="EMBL" id="GGF18561.1"/>
    </source>
</evidence>
<evidence type="ECO:0000259" key="2">
    <source>
        <dbReference type="Pfam" id="PF13649"/>
    </source>
</evidence>
<dbReference type="GO" id="GO:0032259">
    <property type="term" value="P:methylation"/>
    <property type="evidence" value="ECO:0007669"/>
    <property type="project" value="UniProtKB-KW"/>
</dbReference>
<dbReference type="GO" id="GO:0008168">
    <property type="term" value="F:methyltransferase activity"/>
    <property type="evidence" value="ECO:0007669"/>
    <property type="project" value="UniProtKB-KW"/>
</dbReference>
<evidence type="ECO:0000313" key="4">
    <source>
        <dbReference type="Proteomes" id="UP000660110"/>
    </source>
</evidence>
<reference evidence="3" key="2">
    <citation type="submission" date="2020-09" db="EMBL/GenBank/DDBJ databases">
        <authorList>
            <person name="Sun Q."/>
            <person name="Zhou Y."/>
        </authorList>
    </citation>
    <scope>NUCLEOTIDE SEQUENCE</scope>
    <source>
        <strain evidence="3">CGMCC 1.12153</strain>
    </source>
</reference>
<reference evidence="3" key="1">
    <citation type="journal article" date="2014" name="Int. J. Syst. Evol. Microbiol.">
        <title>Complete genome sequence of Corynebacterium casei LMG S-19264T (=DSM 44701T), isolated from a smear-ripened cheese.</title>
        <authorList>
            <consortium name="US DOE Joint Genome Institute (JGI-PGF)"/>
            <person name="Walter F."/>
            <person name="Albersmeier A."/>
            <person name="Kalinowski J."/>
            <person name="Ruckert C."/>
        </authorList>
    </citation>
    <scope>NUCLEOTIDE SEQUENCE</scope>
    <source>
        <strain evidence="3">CGMCC 1.12153</strain>
    </source>
</reference>
<dbReference type="RefSeq" id="WP_188377040.1">
    <property type="nucleotide sequence ID" value="NZ_BMEL01000002.1"/>
</dbReference>
<name>A0A917B347_HALAA</name>
<feature type="domain" description="Methyltransferase" evidence="2">
    <location>
        <begin position="41"/>
        <end position="130"/>
    </location>
</feature>
<dbReference type="SUPFAM" id="SSF53335">
    <property type="entry name" value="S-adenosyl-L-methionine-dependent methyltransferases"/>
    <property type="match status" value="1"/>
</dbReference>
<keyword evidence="1" id="KW-0808">Transferase</keyword>
<dbReference type="Proteomes" id="UP000660110">
    <property type="component" value="Unassembled WGS sequence"/>
</dbReference>
<dbReference type="PANTHER" id="PTHR43861:SF3">
    <property type="entry name" value="PUTATIVE (AFU_ORTHOLOGUE AFUA_2G14390)-RELATED"/>
    <property type="match status" value="1"/>
</dbReference>
<keyword evidence="3" id="KW-0489">Methyltransferase</keyword>
<dbReference type="InterPro" id="IPR041698">
    <property type="entry name" value="Methyltransf_25"/>
</dbReference>
<dbReference type="InterPro" id="IPR029063">
    <property type="entry name" value="SAM-dependent_MTases_sf"/>
</dbReference>
<dbReference type="PANTHER" id="PTHR43861">
    <property type="entry name" value="TRANS-ACONITATE 2-METHYLTRANSFERASE-RELATED"/>
    <property type="match status" value="1"/>
</dbReference>
<dbReference type="CDD" id="cd02440">
    <property type="entry name" value="AdoMet_MTases"/>
    <property type="match status" value="1"/>
</dbReference>
<comment type="caution">
    <text evidence="3">The sequence shown here is derived from an EMBL/GenBank/DDBJ whole genome shotgun (WGS) entry which is preliminary data.</text>
</comment>
<proteinExistence type="predicted"/>